<keyword evidence="10" id="KW-1185">Reference proteome</keyword>
<feature type="transmembrane region" description="Helical" evidence="7">
    <location>
        <begin position="30"/>
        <end position="61"/>
    </location>
</feature>
<evidence type="ECO:0000256" key="5">
    <source>
        <dbReference type="ARBA" id="ARBA00022989"/>
    </source>
</evidence>
<reference evidence="9" key="1">
    <citation type="submission" date="2017-05" db="EMBL/GenBank/DDBJ databases">
        <authorList>
            <person name="Song R."/>
            <person name="Chenine A.L."/>
            <person name="Ruprecht R.M."/>
        </authorList>
    </citation>
    <scope>NUCLEOTIDE SEQUENCE</scope>
    <source>
        <strain evidence="9">ORNL</strain>
    </source>
</reference>
<dbReference type="GO" id="GO:0022857">
    <property type="term" value="F:transmembrane transporter activity"/>
    <property type="evidence" value="ECO:0007669"/>
    <property type="project" value="InterPro"/>
</dbReference>
<dbReference type="InterPro" id="IPR001898">
    <property type="entry name" value="SLC13A/DASS"/>
</dbReference>
<keyword evidence="3 7" id="KW-0812">Transmembrane</keyword>
<dbReference type="NCBIfam" id="TIGR00785">
    <property type="entry name" value="dass"/>
    <property type="match status" value="1"/>
</dbReference>
<dbReference type="PROSITE" id="PS01271">
    <property type="entry name" value="NA_SULFATE"/>
    <property type="match status" value="1"/>
</dbReference>
<evidence type="ECO:0000256" key="1">
    <source>
        <dbReference type="ARBA" id="ARBA00004141"/>
    </source>
</evidence>
<feature type="transmembrane region" description="Helical" evidence="7">
    <location>
        <begin position="369"/>
        <end position="402"/>
    </location>
</feature>
<evidence type="ECO:0000313" key="9">
    <source>
        <dbReference type="EMBL" id="AVD72303.1"/>
    </source>
</evidence>
<dbReference type="PANTHER" id="PTHR43652:SF2">
    <property type="entry name" value="BASIC AMINO ACID ANTIPORTER YFCC-RELATED"/>
    <property type="match status" value="1"/>
</dbReference>
<feature type="transmembrane region" description="Helical" evidence="7">
    <location>
        <begin position="160"/>
        <end position="179"/>
    </location>
</feature>
<dbReference type="InterPro" id="IPR004680">
    <property type="entry name" value="Cit_transptr-like_dom"/>
</dbReference>
<dbReference type="CDD" id="cd01115">
    <property type="entry name" value="SLC13_permease"/>
    <property type="match status" value="1"/>
</dbReference>
<comment type="subcellular location">
    <subcellularLocation>
        <location evidence="1">Membrane</location>
        <topology evidence="1">Multi-pass membrane protein</topology>
    </subcellularLocation>
</comment>
<dbReference type="Proteomes" id="UP000239867">
    <property type="component" value="Chromosome"/>
</dbReference>
<dbReference type="GO" id="GO:0005886">
    <property type="term" value="C:plasma membrane"/>
    <property type="evidence" value="ECO:0007669"/>
    <property type="project" value="TreeGrafter"/>
</dbReference>
<feature type="domain" description="Citrate transporter-like" evidence="8">
    <location>
        <begin position="41"/>
        <end position="371"/>
    </location>
</feature>
<protein>
    <submittedName>
        <fullName evidence="9">Citrate transporter</fullName>
    </submittedName>
</protein>
<proteinExistence type="predicted"/>
<evidence type="ECO:0000256" key="2">
    <source>
        <dbReference type="ARBA" id="ARBA00022448"/>
    </source>
</evidence>
<dbReference type="Pfam" id="PF03600">
    <property type="entry name" value="CitMHS"/>
    <property type="match status" value="1"/>
</dbReference>
<gene>
    <name evidence="9" type="ORF">CAY53_08585</name>
</gene>
<evidence type="ECO:0000256" key="6">
    <source>
        <dbReference type="ARBA" id="ARBA00023136"/>
    </source>
</evidence>
<feature type="transmembrane region" description="Helical" evidence="7">
    <location>
        <begin position="120"/>
        <end position="148"/>
    </location>
</feature>
<accession>A0A2L1GRI7</accession>
<evidence type="ECO:0000256" key="7">
    <source>
        <dbReference type="SAM" id="Phobius"/>
    </source>
</evidence>
<dbReference type="KEGG" id="deo:CAY53_08585"/>
<feature type="transmembrane region" description="Helical" evidence="7">
    <location>
        <begin position="422"/>
        <end position="442"/>
    </location>
</feature>
<dbReference type="InterPro" id="IPR051679">
    <property type="entry name" value="DASS-Related_Transporters"/>
</dbReference>
<evidence type="ECO:0000259" key="8">
    <source>
        <dbReference type="Pfam" id="PF03600"/>
    </source>
</evidence>
<evidence type="ECO:0000256" key="3">
    <source>
        <dbReference type="ARBA" id="ARBA00022692"/>
    </source>
</evidence>
<dbReference type="EMBL" id="CP021255">
    <property type="protein sequence ID" value="AVD72303.1"/>
    <property type="molecule type" value="Genomic_DNA"/>
</dbReference>
<feature type="transmembrane region" description="Helical" evidence="7">
    <location>
        <begin position="275"/>
        <end position="294"/>
    </location>
</feature>
<sequence>MLALFLAQDAWASAEVAKTIQLPEDPSNAYITLGILVVAAIMFFTEVVPLACTAILVPVALSLCGVLDNKTAFSHWGNPTVILFMAMFIVGEATFVTGFADKIGALAMRLSKGKPRLLLLFSMVAVGSLSTVLSDTGTTVVAMPMIMAMCVKARVAPARILMPVAFASSLGGTVTLVGTPPNGIINAMLGEAIKTNPDLLLRQFGFFEYGRIGIPLLIAGWIWFPLIGYKLLPKNREIEDASEADDVARRTNKMWIAILIFAFVVVMMASELMPLNTAAMLGAALVVCTGCLTMKEAYRAVDWNTIFLFAGMLSMSSAMSKSGAAAMVAHTVVSHVDNPWMLQLACCGLTAIITNFMSNTATAALMAPLAIPIATATGVSPLPIAMGICACASTCFLTPIATPSNTIVFGPGRYSFTDYAKAGWPLQIISLLMCWLLIPLIWPFHP</sequence>
<dbReference type="OrthoDB" id="9765532at2"/>
<keyword evidence="2" id="KW-0813">Transport</keyword>
<feature type="transmembrane region" description="Helical" evidence="7">
    <location>
        <begin position="253"/>
        <end position="269"/>
    </location>
</feature>
<reference evidence="9" key="2">
    <citation type="journal article" date="2018" name="MBio">
        <title>Insights into the evolution of host association through the isolation and characterization of a novel human periodontal pathobiont, Desulfobulbus oralis.</title>
        <authorList>
            <person name="Cross K.L."/>
            <person name="Chirania P."/>
            <person name="Xiong W."/>
            <person name="Beall C.J."/>
            <person name="Elkins J.G."/>
            <person name="Giannone R.J."/>
            <person name="Griffen A.L."/>
            <person name="Guss A.M."/>
            <person name="Hettich R.L."/>
            <person name="Joshi S.S."/>
            <person name="Mokrzan E.M."/>
            <person name="Martin R.K."/>
            <person name="Zhulin I.B."/>
            <person name="Leys E.J."/>
            <person name="Podar M."/>
        </authorList>
    </citation>
    <scope>NUCLEOTIDE SEQUENCE [LARGE SCALE GENOMIC DNA]</scope>
    <source>
        <strain evidence="9">ORNL</strain>
    </source>
</reference>
<dbReference type="PANTHER" id="PTHR43652">
    <property type="entry name" value="BASIC AMINO ACID ANTIPORTER YFCC-RELATED"/>
    <property type="match status" value="1"/>
</dbReference>
<keyword evidence="6 7" id="KW-0472">Membrane</keyword>
<keyword evidence="5 7" id="KW-1133">Transmembrane helix</keyword>
<feature type="transmembrane region" description="Helical" evidence="7">
    <location>
        <begin position="212"/>
        <end position="232"/>
    </location>
</feature>
<feature type="transmembrane region" description="Helical" evidence="7">
    <location>
        <begin position="81"/>
        <end position="100"/>
    </location>
</feature>
<evidence type="ECO:0000256" key="4">
    <source>
        <dbReference type="ARBA" id="ARBA00022737"/>
    </source>
</evidence>
<keyword evidence="4" id="KW-0677">Repeat</keyword>
<evidence type="ECO:0000313" key="10">
    <source>
        <dbReference type="Proteomes" id="UP000239867"/>
    </source>
</evidence>
<dbReference type="InterPro" id="IPR031312">
    <property type="entry name" value="Na/sul_symport_CS"/>
</dbReference>
<dbReference type="RefSeq" id="WP_104937509.1">
    <property type="nucleotide sequence ID" value="NZ_CP021255.1"/>
</dbReference>
<organism evidence="9 10">
    <name type="scientific">Desulfobulbus oralis</name>
    <dbReference type="NCBI Taxonomy" id="1986146"/>
    <lineage>
        <taxon>Bacteria</taxon>
        <taxon>Pseudomonadati</taxon>
        <taxon>Thermodesulfobacteriota</taxon>
        <taxon>Desulfobulbia</taxon>
        <taxon>Desulfobulbales</taxon>
        <taxon>Desulfobulbaceae</taxon>
        <taxon>Desulfobulbus</taxon>
    </lineage>
</organism>
<feature type="transmembrane region" description="Helical" evidence="7">
    <location>
        <begin position="306"/>
        <end position="328"/>
    </location>
</feature>
<dbReference type="AlphaFoldDB" id="A0A2L1GRI7"/>
<name>A0A2L1GRI7_9BACT</name>